<evidence type="ECO:0000313" key="3">
    <source>
        <dbReference type="Proteomes" id="UP000649617"/>
    </source>
</evidence>
<feature type="region of interest" description="Disordered" evidence="1">
    <location>
        <begin position="122"/>
        <end position="153"/>
    </location>
</feature>
<organism evidence="2 3">
    <name type="scientific">Symbiodinium pilosum</name>
    <name type="common">Dinoflagellate</name>
    <dbReference type="NCBI Taxonomy" id="2952"/>
    <lineage>
        <taxon>Eukaryota</taxon>
        <taxon>Sar</taxon>
        <taxon>Alveolata</taxon>
        <taxon>Dinophyceae</taxon>
        <taxon>Suessiales</taxon>
        <taxon>Symbiodiniaceae</taxon>
        <taxon>Symbiodinium</taxon>
    </lineage>
</organism>
<dbReference type="AlphaFoldDB" id="A0A812WHR3"/>
<dbReference type="Proteomes" id="UP000649617">
    <property type="component" value="Unassembled WGS sequence"/>
</dbReference>
<accession>A0A812WHR3</accession>
<reference evidence="2" key="1">
    <citation type="submission" date="2021-02" db="EMBL/GenBank/DDBJ databases">
        <authorList>
            <person name="Dougan E. K."/>
            <person name="Rhodes N."/>
            <person name="Thang M."/>
            <person name="Chan C."/>
        </authorList>
    </citation>
    <scope>NUCLEOTIDE SEQUENCE</scope>
</reference>
<dbReference type="EMBL" id="CAJNIZ010044082">
    <property type="protein sequence ID" value="CAE7677518.1"/>
    <property type="molecule type" value="Genomic_DNA"/>
</dbReference>
<name>A0A812WHR3_SYMPI</name>
<gene>
    <name evidence="2" type="ORF">SPIL2461_LOCUS18804</name>
</gene>
<dbReference type="OrthoDB" id="10637223at2759"/>
<keyword evidence="3" id="KW-1185">Reference proteome</keyword>
<proteinExistence type="predicted"/>
<evidence type="ECO:0000256" key="1">
    <source>
        <dbReference type="SAM" id="MobiDB-lite"/>
    </source>
</evidence>
<feature type="compositionally biased region" description="Basic residues" evidence="1">
    <location>
        <begin position="125"/>
        <end position="139"/>
    </location>
</feature>
<comment type="caution">
    <text evidence="2">The sequence shown here is derived from an EMBL/GenBank/DDBJ whole genome shotgun (WGS) entry which is preliminary data.</text>
</comment>
<feature type="non-terminal residue" evidence="2">
    <location>
        <position position="1"/>
    </location>
</feature>
<sequence length="171" mass="19568">MSPAMVRQHLDYSCQVTQMGSWLAEAAPGLNPQASSFLPQQKAAKEWRALLRRLAATPLPVGREALLWVRRLEETAAAAIQLHWRCHVWTKLQNRLSTTPKDHALTGMSPWFDEWPDAWNSRGVQGKRRSRSLGTRRRQMAGSGEDLPRRQFRDAKAKEVTTFPLLRSTFH</sequence>
<evidence type="ECO:0000313" key="2">
    <source>
        <dbReference type="EMBL" id="CAE7677518.1"/>
    </source>
</evidence>
<protein>
    <submittedName>
        <fullName evidence="2">Uncharacterized protein</fullName>
    </submittedName>
</protein>